<dbReference type="RefSeq" id="WP_130629429.1">
    <property type="nucleotide sequence ID" value="NZ_CP036164.1"/>
</dbReference>
<keyword evidence="2" id="KW-1185">Reference proteome</keyword>
<dbReference type="SUPFAM" id="SSF109854">
    <property type="entry name" value="DinB/YfiT-like putative metalloenzymes"/>
    <property type="match status" value="1"/>
</dbReference>
<accession>A0A4P6MWH4</accession>
<organism evidence="1 2">
    <name type="scientific">Janibacter limosus</name>
    <dbReference type="NCBI Taxonomy" id="53458"/>
    <lineage>
        <taxon>Bacteria</taxon>
        <taxon>Bacillati</taxon>
        <taxon>Actinomycetota</taxon>
        <taxon>Actinomycetes</taxon>
        <taxon>Micrococcales</taxon>
        <taxon>Intrasporangiaceae</taxon>
        <taxon>Janibacter</taxon>
    </lineage>
</organism>
<evidence type="ECO:0000313" key="2">
    <source>
        <dbReference type="Proteomes" id="UP000290408"/>
    </source>
</evidence>
<evidence type="ECO:0000313" key="1">
    <source>
        <dbReference type="EMBL" id="QBF46205.1"/>
    </source>
</evidence>
<keyword evidence="1" id="KW-0413">Isomerase</keyword>
<proteinExistence type="predicted"/>
<sequence>MDDARLIARTAANRRLFADVLDDLGEAHAHDATLCSDWDVRTLAGHQLQPVHVPSWRFLLTAARQRSMARACDVHAVRLGDRPLAEIAAELRHRATDGSKPWFIGRAGPFTDSCIHLRDLAEPQGLDVTVPLEDWRAALDIIVSPRGRESFLPAKGLLDGLRWEATDVAWAHGEGSPVTGSAEALAMVMSGRSVHLDRVSGEGVAALRARLT</sequence>
<dbReference type="InterPro" id="IPR034660">
    <property type="entry name" value="DinB/YfiT-like"/>
</dbReference>
<reference evidence="1 2" key="1">
    <citation type="submission" date="2019-02" db="EMBL/GenBank/DDBJ databases">
        <title>Genomic data mining of an Antarctic deep-sea actinobacterium, Janibacterlimosus P3-3-X1.</title>
        <authorList>
            <person name="Liao L."/>
            <person name="Chen B."/>
        </authorList>
    </citation>
    <scope>NUCLEOTIDE SEQUENCE [LARGE SCALE GENOMIC DNA]</scope>
    <source>
        <strain evidence="1 2">P3-3-X1</strain>
    </source>
</reference>
<protein>
    <submittedName>
        <fullName evidence="1">Maleylpyruvate isomerase family mycothiol-dependent enzyme</fullName>
    </submittedName>
</protein>
<gene>
    <name evidence="1" type="ORF">EXU32_08040</name>
</gene>
<dbReference type="AlphaFoldDB" id="A0A4P6MWH4"/>
<dbReference type="GO" id="GO:0016853">
    <property type="term" value="F:isomerase activity"/>
    <property type="evidence" value="ECO:0007669"/>
    <property type="project" value="UniProtKB-KW"/>
</dbReference>
<dbReference type="EMBL" id="CP036164">
    <property type="protein sequence ID" value="QBF46205.1"/>
    <property type="molecule type" value="Genomic_DNA"/>
</dbReference>
<dbReference type="Proteomes" id="UP000290408">
    <property type="component" value="Chromosome"/>
</dbReference>
<dbReference type="KEGG" id="jli:EXU32_08040"/>
<keyword evidence="1" id="KW-0670">Pyruvate</keyword>
<dbReference type="OrthoDB" id="5178565at2"/>
<name>A0A4P6MWH4_9MICO</name>